<dbReference type="EMBL" id="JPKZ01000641">
    <property type="protein sequence ID" value="KHN86174.1"/>
    <property type="molecule type" value="Genomic_DNA"/>
</dbReference>
<dbReference type="CDD" id="cd00201">
    <property type="entry name" value="WW"/>
    <property type="match status" value="1"/>
</dbReference>
<keyword evidence="1" id="KW-0677">Repeat</keyword>
<dbReference type="InterPro" id="IPR036020">
    <property type="entry name" value="WW_dom_sf"/>
</dbReference>
<evidence type="ECO:0000313" key="4">
    <source>
        <dbReference type="Proteomes" id="UP000031036"/>
    </source>
</evidence>
<dbReference type="Proteomes" id="UP000031036">
    <property type="component" value="Unassembled WGS sequence"/>
</dbReference>
<dbReference type="PROSITE" id="PS01159">
    <property type="entry name" value="WW_DOMAIN_1"/>
    <property type="match status" value="1"/>
</dbReference>
<dbReference type="GO" id="GO:0005737">
    <property type="term" value="C:cytoplasm"/>
    <property type="evidence" value="ECO:0007669"/>
    <property type="project" value="TreeGrafter"/>
</dbReference>
<dbReference type="OrthoDB" id="2020426at2759"/>
<dbReference type="GO" id="GO:0007165">
    <property type="term" value="P:signal transduction"/>
    <property type="evidence" value="ECO:0007669"/>
    <property type="project" value="TreeGrafter"/>
</dbReference>
<accession>A0A0B2VXL2</accession>
<dbReference type="GO" id="GO:0016301">
    <property type="term" value="F:kinase activity"/>
    <property type="evidence" value="ECO:0007669"/>
    <property type="project" value="UniProtKB-KW"/>
</dbReference>
<reference evidence="3 4" key="1">
    <citation type="submission" date="2014-11" db="EMBL/GenBank/DDBJ databases">
        <title>Genetic blueprint of the zoonotic pathogen Toxocara canis.</title>
        <authorList>
            <person name="Zhu X.-Q."/>
            <person name="Korhonen P.K."/>
            <person name="Cai H."/>
            <person name="Young N.D."/>
            <person name="Nejsum P."/>
            <person name="von Samson-Himmelstjerna G."/>
            <person name="Boag P.R."/>
            <person name="Tan P."/>
            <person name="Li Q."/>
            <person name="Min J."/>
            <person name="Yang Y."/>
            <person name="Wang X."/>
            <person name="Fang X."/>
            <person name="Hall R.S."/>
            <person name="Hofmann A."/>
            <person name="Sternberg P.W."/>
            <person name="Jex A.R."/>
            <person name="Gasser R.B."/>
        </authorList>
    </citation>
    <scope>NUCLEOTIDE SEQUENCE [LARGE SCALE GENOMIC DNA]</scope>
    <source>
        <strain evidence="3">PN_DK_2014</strain>
    </source>
</reference>
<organism evidence="3 4">
    <name type="scientific">Toxocara canis</name>
    <name type="common">Canine roundworm</name>
    <dbReference type="NCBI Taxonomy" id="6265"/>
    <lineage>
        <taxon>Eukaryota</taxon>
        <taxon>Metazoa</taxon>
        <taxon>Ecdysozoa</taxon>
        <taxon>Nematoda</taxon>
        <taxon>Chromadorea</taxon>
        <taxon>Rhabditida</taxon>
        <taxon>Spirurina</taxon>
        <taxon>Ascaridomorpha</taxon>
        <taxon>Ascaridoidea</taxon>
        <taxon>Toxocaridae</taxon>
        <taxon>Toxocara</taxon>
    </lineage>
</organism>
<dbReference type="STRING" id="6265.A0A0B2VXL2"/>
<protein>
    <submittedName>
        <fullName evidence="3">Membrane-associated guanylate kinase, WW and PDZ domain-containing protein 2</fullName>
    </submittedName>
</protein>
<proteinExistence type="predicted"/>
<sequence length="99" mass="11675">MVNLDCWRTGFLELQMILWFGNWVIAGHFYGTPKPSEEDEMVNDPKGPLPPNWEIAYSEQGEKYFIDHNSGTTQWEDPRELPEGWEKVDDRVYGTFYVE</sequence>
<gene>
    <name evidence="3" type="primary">Magi2</name>
    <name evidence="3" type="ORF">Tcan_05586</name>
</gene>
<comment type="caution">
    <text evidence="3">The sequence shown here is derived from an EMBL/GenBank/DDBJ whole genome shotgun (WGS) entry which is preliminary data.</text>
</comment>
<evidence type="ECO:0000256" key="1">
    <source>
        <dbReference type="ARBA" id="ARBA00022737"/>
    </source>
</evidence>
<evidence type="ECO:0000313" key="3">
    <source>
        <dbReference type="EMBL" id="KHN86174.1"/>
    </source>
</evidence>
<dbReference type="PROSITE" id="PS50020">
    <property type="entry name" value="WW_DOMAIN_2"/>
    <property type="match status" value="1"/>
</dbReference>
<feature type="domain" description="WW" evidence="2">
    <location>
        <begin position="47"/>
        <end position="80"/>
    </location>
</feature>
<dbReference type="SUPFAM" id="SSF51045">
    <property type="entry name" value="WW domain"/>
    <property type="match status" value="1"/>
</dbReference>
<dbReference type="SMART" id="SM00456">
    <property type="entry name" value="WW"/>
    <property type="match status" value="1"/>
</dbReference>
<dbReference type="AlphaFoldDB" id="A0A0B2VXL2"/>
<evidence type="ECO:0000259" key="2">
    <source>
        <dbReference type="PROSITE" id="PS50020"/>
    </source>
</evidence>
<dbReference type="OMA" id="CYEGTAM"/>
<dbReference type="InterPro" id="IPR001202">
    <property type="entry name" value="WW_dom"/>
</dbReference>
<keyword evidence="4" id="KW-1185">Reference proteome</keyword>
<dbReference type="PANTHER" id="PTHR10316:SF40">
    <property type="entry name" value="LD27118P"/>
    <property type="match status" value="1"/>
</dbReference>
<dbReference type="Gene3D" id="2.20.70.10">
    <property type="match status" value="2"/>
</dbReference>
<dbReference type="FunFam" id="2.20.70.10:FF:000034">
    <property type="entry name" value="syntaxin-binding protein 4 isoform X1"/>
    <property type="match status" value="1"/>
</dbReference>
<name>A0A0B2VXL2_TOXCA</name>
<keyword evidence="3" id="KW-0808">Transferase</keyword>
<dbReference type="PANTHER" id="PTHR10316">
    <property type="entry name" value="MEMBRANE ASSOCIATED GUANYLATE KINASE-RELATED"/>
    <property type="match status" value="1"/>
</dbReference>
<keyword evidence="3" id="KW-0418">Kinase</keyword>
<dbReference type="Pfam" id="PF00397">
    <property type="entry name" value="WW"/>
    <property type="match status" value="1"/>
</dbReference>